<feature type="transmembrane region" description="Helical" evidence="7">
    <location>
        <begin position="272"/>
        <end position="295"/>
    </location>
</feature>
<evidence type="ECO:0000256" key="6">
    <source>
        <dbReference type="SAM" id="MobiDB-lite"/>
    </source>
</evidence>
<comment type="subcellular location">
    <subcellularLocation>
        <location evidence="1">Membrane</location>
        <topology evidence="1">Multi-pass membrane protein</topology>
    </subcellularLocation>
</comment>
<protein>
    <submittedName>
        <fullName evidence="8">MATE family efflux transporter</fullName>
    </submittedName>
</protein>
<dbReference type="Pfam" id="PF01554">
    <property type="entry name" value="MatE"/>
    <property type="match status" value="2"/>
</dbReference>
<dbReference type="PANTHER" id="PTHR42893:SF46">
    <property type="entry name" value="PROTEIN DETOXIFICATION 44, CHLOROPLASTIC"/>
    <property type="match status" value="1"/>
</dbReference>
<feature type="transmembrane region" description="Helical" evidence="7">
    <location>
        <begin position="397"/>
        <end position="417"/>
    </location>
</feature>
<dbReference type="InterPro" id="IPR002528">
    <property type="entry name" value="MATE_fam"/>
</dbReference>
<dbReference type="EMBL" id="JBHUNF010000004">
    <property type="protein sequence ID" value="MFD2675193.1"/>
    <property type="molecule type" value="Genomic_DNA"/>
</dbReference>
<proteinExistence type="inferred from homology"/>
<feature type="transmembrane region" description="Helical" evidence="7">
    <location>
        <begin position="16"/>
        <end position="34"/>
    </location>
</feature>
<feature type="transmembrane region" description="Helical" evidence="7">
    <location>
        <begin position="99"/>
        <end position="120"/>
    </location>
</feature>
<feature type="transmembrane region" description="Helical" evidence="7">
    <location>
        <begin position="191"/>
        <end position="214"/>
    </location>
</feature>
<keyword evidence="5 7" id="KW-0472">Membrane</keyword>
<reference evidence="9" key="1">
    <citation type="journal article" date="2019" name="Int. J. Syst. Evol. Microbiol.">
        <title>The Global Catalogue of Microorganisms (GCM) 10K type strain sequencing project: providing services to taxonomists for standard genome sequencing and annotation.</title>
        <authorList>
            <consortium name="The Broad Institute Genomics Platform"/>
            <consortium name="The Broad Institute Genome Sequencing Center for Infectious Disease"/>
            <person name="Wu L."/>
            <person name="Ma J."/>
        </authorList>
    </citation>
    <scope>NUCLEOTIDE SEQUENCE [LARGE SCALE GENOMIC DNA]</scope>
    <source>
        <strain evidence="9">TISTR 1511</strain>
    </source>
</reference>
<evidence type="ECO:0000256" key="1">
    <source>
        <dbReference type="ARBA" id="ARBA00004141"/>
    </source>
</evidence>
<dbReference type="PANTHER" id="PTHR42893">
    <property type="entry name" value="PROTEIN DETOXIFICATION 44, CHLOROPLASTIC-RELATED"/>
    <property type="match status" value="1"/>
</dbReference>
<gene>
    <name evidence="8" type="ORF">ACFSUQ_07790</name>
</gene>
<feature type="region of interest" description="Disordered" evidence="6">
    <location>
        <begin position="474"/>
        <end position="496"/>
    </location>
</feature>
<evidence type="ECO:0000256" key="3">
    <source>
        <dbReference type="ARBA" id="ARBA00022692"/>
    </source>
</evidence>
<dbReference type="NCBIfam" id="TIGR00797">
    <property type="entry name" value="matE"/>
    <property type="match status" value="1"/>
</dbReference>
<evidence type="ECO:0000256" key="7">
    <source>
        <dbReference type="SAM" id="Phobius"/>
    </source>
</evidence>
<feature type="transmembrane region" description="Helical" evidence="7">
    <location>
        <begin position="241"/>
        <end position="260"/>
    </location>
</feature>
<feature type="transmembrane region" description="Helical" evidence="7">
    <location>
        <begin position="54"/>
        <end position="78"/>
    </location>
</feature>
<feature type="transmembrane region" description="Helical" evidence="7">
    <location>
        <begin position="429"/>
        <end position="448"/>
    </location>
</feature>
<comment type="similarity">
    <text evidence="2">Belongs to the multi antimicrobial extrusion (MATE) (TC 2.A.66.1) family.</text>
</comment>
<accession>A0ABW5RJE8</accession>
<evidence type="ECO:0000313" key="8">
    <source>
        <dbReference type="EMBL" id="MFD2675193.1"/>
    </source>
</evidence>
<feature type="transmembrane region" description="Helical" evidence="7">
    <location>
        <begin position="132"/>
        <end position="154"/>
    </location>
</feature>
<comment type="caution">
    <text evidence="8">The sequence shown here is derived from an EMBL/GenBank/DDBJ whole genome shotgun (WGS) entry which is preliminary data.</text>
</comment>
<sequence length="496" mass="51009">MTTDQGVATRSTSRRILALAIPALGALVAQPIFVATDTAMVGHLGETVLAGLSIGSMCITTLVGLMIFLAYTTTPVVARRLGAGNRADAIRAGIDGMWLALYCAVALLLVGLVAAGPVISTMTDDPFVASAAMSYLTISLWGLPGMLVSIAATGLLRGLQDTRTPLVVSLCGAVANIGFNYVFIFGLQLGIAGSALGTAVVETLMACVYAAIALKAAGEEHVSLSPGIGNPTEQLRASTYMLLRTLTLRIALVATVWAAGQLGTTTLATFQIAFTIFNLLAFALDALAIAAQAMIGHDLGERDGVGAATDSTAAVDEAERRVRSLVMQLSVWGLGFGLALGALLLAVSPWLGSWFTNDPKVQALSGIVLFVVALPMPIAGLVFVLDGVLIGAADNAYLALSGVVNLAVFGGALALAMSMDMEQDSKAPLVWLAFGGAMMCSRAITLGVRALGSRWMQLAPVSAPVAIASARASVAQPPREAAQDSPAAPRRVDASR</sequence>
<feature type="transmembrane region" description="Helical" evidence="7">
    <location>
        <begin position="166"/>
        <end position="185"/>
    </location>
</feature>
<dbReference type="RefSeq" id="WP_245610556.1">
    <property type="nucleotide sequence ID" value="NZ_JBHUNF010000004.1"/>
</dbReference>
<keyword evidence="3 7" id="KW-0812">Transmembrane</keyword>
<dbReference type="Proteomes" id="UP001597453">
    <property type="component" value="Unassembled WGS sequence"/>
</dbReference>
<keyword evidence="9" id="KW-1185">Reference proteome</keyword>
<evidence type="ECO:0000313" key="9">
    <source>
        <dbReference type="Proteomes" id="UP001597453"/>
    </source>
</evidence>
<name>A0ABW5RJE8_9MICO</name>
<feature type="transmembrane region" description="Helical" evidence="7">
    <location>
        <begin position="363"/>
        <end position="385"/>
    </location>
</feature>
<evidence type="ECO:0000256" key="4">
    <source>
        <dbReference type="ARBA" id="ARBA00022989"/>
    </source>
</evidence>
<feature type="transmembrane region" description="Helical" evidence="7">
    <location>
        <begin position="329"/>
        <end position="351"/>
    </location>
</feature>
<evidence type="ECO:0000256" key="2">
    <source>
        <dbReference type="ARBA" id="ARBA00010199"/>
    </source>
</evidence>
<keyword evidence="4 7" id="KW-1133">Transmembrane helix</keyword>
<evidence type="ECO:0000256" key="5">
    <source>
        <dbReference type="ARBA" id="ARBA00023136"/>
    </source>
</evidence>
<dbReference type="InterPro" id="IPR044644">
    <property type="entry name" value="DinF-like"/>
</dbReference>
<organism evidence="8 9">
    <name type="scientific">Gulosibacter bifidus</name>
    <dbReference type="NCBI Taxonomy" id="272239"/>
    <lineage>
        <taxon>Bacteria</taxon>
        <taxon>Bacillati</taxon>
        <taxon>Actinomycetota</taxon>
        <taxon>Actinomycetes</taxon>
        <taxon>Micrococcales</taxon>
        <taxon>Microbacteriaceae</taxon>
        <taxon>Gulosibacter</taxon>
    </lineage>
</organism>